<protein>
    <submittedName>
        <fullName evidence="7">ABC transporter permease subunit</fullName>
    </submittedName>
</protein>
<evidence type="ECO:0000256" key="1">
    <source>
        <dbReference type="ARBA" id="ARBA00004141"/>
    </source>
</evidence>
<comment type="caution">
    <text evidence="7">The sequence shown here is derived from an EMBL/GenBank/DDBJ whole genome shotgun (WGS) entry which is preliminary data.</text>
</comment>
<evidence type="ECO:0000313" key="7">
    <source>
        <dbReference type="EMBL" id="MPQ42714.1"/>
    </source>
</evidence>
<name>A0A6I1MII4_9CLOT</name>
<keyword evidence="3 5" id="KW-1133">Transmembrane helix</keyword>
<dbReference type="GO" id="GO:0140359">
    <property type="term" value="F:ABC-type transporter activity"/>
    <property type="evidence" value="ECO:0007669"/>
    <property type="project" value="InterPro"/>
</dbReference>
<accession>A0A6I1MII4</accession>
<evidence type="ECO:0000256" key="4">
    <source>
        <dbReference type="ARBA" id="ARBA00023136"/>
    </source>
</evidence>
<keyword evidence="4 5" id="KW-0472">Membrane</keyword>
<comment type="subcellular location">
    <subcellularLocation>
        <location evidence="1">Membrane</location>
        <topology evidence="1">Multi-pass membrane protein</topology>
    </subcellularLocation>
</comment>
<dbReference type="InterPro" id="IPR013525">
    <property type="entry name" value="ABC2_TM"/>
</dbReference>
<feature type="domain" description="ABC-2 type transporter transmembrane" evidence="6">
    <location>
        <begin position="67"/>
        <end position="270"/>
    </location>
</feature>
<keyword evidence="2 5" id="KW-0812">Transmembrane</keyword>
<feature type="transmembrane region" description="Helical" evidence="5">
    <location>
        <begin position="118"/>
        <end position="141"/>
    </location>
</feature>
<dbReference type="AlphaFoldDB" id="A0A6I1MII4"/>
<evidence type="ECO:0000313" key="8">
    <source>
        <dbReference type="Proteomes" id="UP000430345"/>
    </source>
</evidence>
<dbReference type="OrthoDB" id="9815855at2"/>
<feature type="transmembrane region" description="Helical" evidence="5">
    <location>
        <begin position="251"/>
        <end position="273"/>
    </location>
</feature>
<dbReference type="Pfam" id="PF12698">
    <property type="entry name" value="ABC2_membrane_3"/>
    <property type="match status" value="1"/>
</dbReference>
<evidence type="ECO:0000256" key="5">
    <source>
        <dbReference type="SAM" id="Phobius"/>
    </source>
</evidence>
<feature type="transmembrane region" description="Helical" evidence="5">
    <location>
        <begin position="61"/>
        <end position="81"/>
    </location>
</feature>
<dbReference type="GO" id="GO:0016020">
    <property type="term" value="C:membrane"/>
    <property type="evidence" value="ECO:0007669"/>
    <property type="project" value="UniProtKB-SubCell"/>
</dbReference>
<proteinExistence type="predicted"/>
<evidence type="ECO:0000256" key="2">
    <source>
        <dbReference type="ARBA" id="ARBA00022692"/>
    </source>
</evidence>
<feature type="transmembrane region" description="Helical" evidence="5">
    <location>
        <begin position="21"/>
        <end position="41"/>
    </location>
</feature>
<feature type="transmembrane region" description="Helical" evidence="5">
    <location>
        <begin position="180"/>
        <end position="201"/>
    </location>
</feature>
<dbReference type="EMBL" id="WHJC01000018">
    <property type="protein sequence ID" value="MPQ42714.1"/>
    <property type="molecule type" value="Genomic_DNA"/>
</dbReference>
<organism evidence="7 8">
    <name type="scientific">Clostridium tarantellae</name>
    <dbReference type="NCBI Taxonomy" id="39493"/>
    <lineage>
        <taxon>Bacteria</taxon>
        <taxon>Bacillati</taxon>
        <taxon>Bacillota</taxon>
        <taxon>Clostridia</taxon>
        <taxon>Eubacteriales</taxon>
        <taxon>Clostridiaceae</taxon>
        <taxon>Clostridium</taxon>
    </lineage>
</organism>
<keyword evidence="8" id="KW-1185">Reference proteome</keyword>
<feature type="transmembrane region" description="Helical" evidence="5">
    <location>
        <begin position="148"/>
        <end position="168"/>
    </location>
</feature>
<dbReference type="RefSeq" id="WP_152887587.1">
    <property type="nucleotide sequence ID" value="NZ_WHJC01000018.1"/>
</dbReference>
<dbReference type="Proteomes" id="UP000430345">
    <property type="component" value="Unassembled WGS sequence"/>
</dbReference>
<feature type="transmembrane region" description="Helical" evidence="5">
    <location>
        <begin position="213"/>
        <end position="231"/>
    </location>
</feature>
<evidence type="ECO:0000259" key="6">
    <source>
        <dbReference type="Pfam" id="PF12698"/>
    </source>
</evidence>
<reference evidence="7 8" key="1">
    <citation type="submission" date="2019-10" db="EMBL/GenBank/DDBJ databases">
        <title>The Genome Sequence of Clostridium tarantellae Isolated from Fish Brain.</title>
        <authorList>
            <person name="Bano L."/>
            <person name="Kiel M."/>
            <person name="Sales G."/>
            <person name="Doxey A.C."/>
            <person name="Mansfield M.J."/>
            <person name="Schiavone M."/>
            <person name="Rossetto O."/>
            <person name="Pirazzini M."/>
            <person name="Dobrindt U."/>
            <person name="Montecucco C."/>
        </authorList>
    </citation>
    <scope>NUCLEOTIDE SEQUENCE [LARGE SCALE GENOMIC DNA]</scope>
    <source>
        <strain evidence="7 8">DSM 3997</strain>
    </source>
</reference>
<evidence type="ECO:0000256" key="3">
    <source>
        <dbReference type="ARBA" id="ARBA00022989"/>
    </source>
</evidence>
<gene>
    <name evidence="7" type="ORF">GBZ86_02965</name>
</gene>
<sequence length="293" mass="32706">MVKINPVLRNESKISSRTFRISLMIFFYILFLTIPILFMYYISTSESYYMGMNPSIFVNLYLLIACVQAVLLMFIVPALSAPAITSEREKQTLDILLSTKMTPLSIVTGKLLASASKVILLILCTIPIYSLGFLFGGVNFFQIIMLNLYFIITTLYVSAIGVCISSFVKTSKVANVLTYGLVLFVVIGTIGIFLIYTFIYVSKNHGMNSMLNLKIPFWLYINPALGFVGLLKSQIGAIGPLTILNEYSTTINPFLAMGVQSVLTILLILLASFKLNPLNNKFSIKKFKVKKVK</sequence>